<keyword evidence="2" id="KW-1185">Reference proteome</keyword>
<proteinExistence type="predicted"/>
<gene>
    <name evidence="1" type="ORF">AMTR_s00029p00226430</name>
</gene>
<dbReference type="HOGENOM" id="CLU_2229961_0_0_1"/>
<dbReference type="AlphaFoldDB" id="W1PNU4"/>
<accession>W1PNU4</accession>
<evidence type="ECO:0000313" key="1">
    <source>
        <dbReference type="EMBL" id="ERN09723.1"/>
    </source>
</evidence>
<reference evidence="2" key="1">
    <citation type="journal article" date="2013" name="Science">
        <title>The Amborella genome and the evolution of flowering plants.</title>
        <authorList>
            <consortium name="Amborella Genome Project"/>
        </authorList>
    </citation>
    <scope>NUCLEOTIDE SEQUENCE [LARGE SCALE GENOMIC DNA]</scope>
</reference>
<dbReference type="PANTHER" id="PTHR21563">
    <property type="entry name" value="ZINC FINGER C3H1 DOMAIN-CONTAINING PROTEIN"/>
    <property type="match status" value="1"/>
</dbReference>
<feature type="non-terminal residue" evidence="1">
    <location>
        <position position="106"/>
    </location>
</feature>
<organism evidence="1 2">
    <name type="scientific">Amborella trichopoda</name>
    <dbReference type="NCBI Taxonomy" id="13333"/>
    <lineage>
        <taxon>Eukaryota</taxon>
        <taxon>Viridiplantae</taxon>
        <taxon>Streptophyta</taxon>
        <taxon>Embryophyta</taxon>
        <taxon>Tracheophyta</taxon>
        <taxon>Spermatophyta</taxon>
        <taxon>Magnoliopsida</taxon>
        <taxon>Amborellales</taxon>
        <taxon>Amborellaceae</taxon>
        <taxon>Amborella</taxon>
    </lineage>
</organism>
<feature type="non-terminal residue" evidence="1">
    <location>
        <position position="1"/>
    </location>
</feature>
<dbReference type="PANTHER" id="PTHR21563:SF3">
    <property type="entry name" value="ZINC FINGER C3H1 DOMAIN-CONTAINING PROTEIN"/>
    <property type="match status" value="1"/>
</dbReference>
<dbReference type="STRING" id="13333.W1PNU4"/>
<dbReference type="Gramene" id="ERN09723">
    <property type="protein sequence ID" value="ERN09723"/>
    <property type="gene ID" value="AMTR_s00029p00226430"/>
</dbReference>
<protein>
    <submittedName>
        <fullName evidence="1">Uncharacterized protein</fullName>
    </submittedName>
</protein>
<dbReference type="InterPro" id="IPR039278">
    <property type="entry name" value="Red1"/>
</dbReference>
<dbReference type="OMA" id="AHEDTWI"/>
<dbReference type="EMBL" id="KI392980">
    <property type="protein sequence ID" value="ERN09723.1"/>
    <property type="molecule type" value="Genomic_DNA"/>
</dbReference>
<evidence type="ECO:0000313" key="2">
    <source>
        <dbReference type="Proteomes" id="UP000017836"/>
    </source>
</evidence>
<dbReference type="Proteomes" id="UP000017836">
    <property type="component" value="Unassembled WGS sequence"/>
</dbReference>
<name>W1PNU4_AMBTC</name>
<sequence length="106" mass="11498">ACSHGVEVCILELQPSDIASTSAMFWACSTLVNSIIQACHLAIKQVWVEAAELSSVLEVESLSERFHRLAISVYPFSLTLWKSYLTLSKTAATGNADAIIEAVKGR</sequence>